<evidence type="ECO:0008006" key="4">
    <source>
        <dbReference type="Google" id="ProtNLM"/>
    </source>
</evidence>
<keyword evidence="3" id="KW-1185">Reference proteome</keyword>
<accession>A0A835XZU4</accession>
<feature type="signal peptide" evidence="1">
    <location>
        <begin position="1"/>
        <end position="23"/>
    </location>
</feature>
<keyword evidence="1" id="KW-0732">Signal</keyword>
<comment type="caution">
    <text evidence="2">The sequence shown here is derived from an EMBL/GenBank/DDBJ whole genome shotgun (WGS) entry which is preliminary data.</text>
</comment>
<evidence type="ECO:0000256" key="1">
    <source>
        <dbReference type="SAM" id="SignalP"/>
    </source>
</evidence>
<proteinExistence type="predicted"/>
<reference evidence="2" key="1">
    <citation type="journal article" date="2020" name="bioRxiv">
        <title>Comparative genomics of Chlamydomonas.</title>
        <authorList>
            <person name="Craig R.J."/>
            <person name="Hasan A.R."/>
            <person name="Ness R.W."/>
            <person name="Keightley P.D."/>
        </authorList>
    </citation>
    <scope>NUCLEOTIDE SEQUENCE</scope>
    <source>
        <strain evidence="2">CCAP 11/70</strain>
    </source>
</reference>
<sequence>MDRRFAALALVALLVCTALPAHAQDAKCVAAEKDLPNNPDIAAFKACAGTKPITTECCRKLLPFAQLYDCLKDPKYKAAADQFLAGATTVDEAQTQCLS</sequence>
<dbReference type="OrthoDB" id="530862at2759"/>
<name>A0A835XZU4_9CHLO</name>
<evidence type="ECO:0000313" key="2">
    <source>
        <dbReference type="EMBL" id="KAG2493308.1"/>
    </source>
</evidence>
<dbReference type="AlphaFoldDB" id="A0A835XZU4"/>
<protein>
    <recommendedName>
        <fullName evidence="4">Bifunctional inhibitor/plant lipid transfer protein/seed storage helical domain-containing protein</fullName>
    </recommendedName>
</protein>
<gene>
    <name evidence="2" type="ORF">HYH03_008443</name>
</gene>
<dbReference type="Proteomes" id="UP000612055">
    <property type="component" value="Unassembled WGS sequence"/>
</dbReference>
<feature type="chain" id="PRO_5032644645" description="Bifunctional inhibitor/plant lipid transfer protein/seed storage helical domain-containing protein" evidence="1">
    <location>
        <begin position="24"/>
        <end position="99"/>
    </location>
</feature>
<organism evidence="2 3">
    <name type="scientific">Edaphochlamys debaryana</name>
    <dbReference type="NCBI Taxonomy" id="47281"/>
    <lineage>
        <taxon>Eukaryota</taxon>
        <taxon>Viridiplantae</taxon>
        <taxon>Chlorophyta</taxon>
        <taxon>core chlorophytes</taxon>
        <taxon>Chlorophyceae</taxon>
        <taxon>CS clade</taxon>
        <taxon>Chlamydomonadales</taxon>
        <taxon>Chlamydomonadales incertae sedis</taxon>
        <taxon>Edaphochlamys</taxon>
    </lineage>
</organism>
<evidence type="ECO:0000313" key="3">
    <source>
        <dbReference type="Proteomes" id="UP000612055"/>
    </source>
</evidence>
<dbReference type="EMBL" id="JAEHOE010000038">
    <property type="protein sequence ID" value="KAG2493308.1"/>
    <property type="molecule type" value="Genomic_DNA"/>
</dbReference>